<evidence type="ECO:0000256" key="2">
    <source>
        <dbReference type="SAM" id="Phobius"/>
    </source>
</evidence>
<dbReference type="OrthoDB" id="3052647at2759"/>
<feature type="compositionally biased region" description="Gly residues" evidence="1">
    <location>
        <begin position="257"/>
        <end position="266"/>
    </location>
</feature>
<feature type="non-terminal residue" evidence="3">
    <location>
        <position position="1"/>
    </location>
</feature>
<feature type="compositionally biased region" description="Polar residues" evidence="1">
    <location>
        <begin position="494"/>
        <end position="515"/>
    </location>
</feature>
<feature type="region of interest" description="Disordered" evidence="1">
    <location>
        <begin position="402"/>
        <end position="432"/>
    </location>
</feature>
<keyword evidence="2" id="KW-0812">Transmembrane</keyword>
<feature type="compositionally biased region" description="Low complexity" evidence="1">
    <location>
        <begin position="288"/>
        <end position="302"/>
    </location>
</feature>
<sequence length="546" mass="56774">WSLIDGADYAGQGNFGAPYRNSLHRTTAGEASFTKIYGTISIKTTNGVTDPTWECKVDNTIITLKTPFPYTENNCKWDENTIPAGRHTVTVTAKSSGRAFLFDFFQYIPSPGANVQNAEIYVPFDSPDIKYRSGWKSLGRDAIMAPNGGAVLTFPFYGTGITWVGTIPRELPSGPTSAEYKIDGQSITTFQLVGNSGSNTQYFQRYFQLSGLPLRSHTLEVTSRGETSLTPLVLGNLIVQGGLLQEPTDGSNSGSSGNTGGNGNTGNNGNPGNAGSTSISSSTTVPFGSKSSATSVAWSGSSTPGGATVTDSNGSTIGSTAPSATNGKTIESDTGSVDPTSNSSSSSIGPIIGGVVGGILIILLILAFLLYRRKRSRRAATVKEYTSQTGFGYSEHAQPFYTDSTMTPTTTQPGTSSGAAATGSEGSYGQHQMAQTCSGYPLVSGDGYPHISGSTKRSQVLSASNSDPFSSVDASTYAFANPSSSSSGHSPYSNNRPTRSTVSGPSLSVMGSSEQLLPPPPSTGNSKFQEAFGSLQSQHNGPLATG</sequence>
<dbReference type="EMBL" id="NHYD01003958">
    <property type="protein sequence ID" value="PPQ68395.1"/>
    <property type="molecule type" value="Genomic_DNA"/>
</dbReference>
<proteinExistence type="predicted"/>
<feature type="region of interest" description="Disordered" evidence="1">
    <location>
        <begin position="480"/>
        <end position="546"/>
    </location>
</feature>
<feature type="compositionally biased region" description="Low complexity" evidence="1">
    <location>
        <begin position="267"/>
        <end position="278"/>
    </location>
</feature>
<gene>
    <name evidence="3" type="ORF">CVT25_007933</name>
</gene>
<feature type="compositionally biased region" description="Low complexity" evidence="1">
    <location>
        <begin position="402"/>
        <end position="429"/>
    </location>
</feature>
<dbReference type="AlphaFoldDB" id="A0A409VQ31"/>
<feature type="transmembrane region" description="Helical" evidence="2">
    <location>
        <begin position="351"/>
        <end position="371"/>
    </location>
</feature>
<accession>A0A409VQ31</accession>
<reference evidence="3 4" key="1">
    <citation type="journal article" date="2018" name="Evol. Lett.">
        <title>Horizontal gene cluster transfer increased hallucinogenic mushroom diversity.</title>
        <authorList>
            <person name="Reynolds H.T."/>
            <person name="Vijayakumar V."/>
            <person name="Gluck-Thaler E."/>
            <person name="Korotkin H.B."/>
            <person name="Matheny P.B."/>
            <person name="Slot J.C."/>
        </authorList>
    </citation>
    <scope>NUCLEOTIDE SEQUENCE [LARGE SCALE GENOMIC DNA]</scope>
    <source>
        <strain evidence="3 4">2631</strain>
    </source>
</reference>
<keyword evidence="4" id="KW-1185">Reference proteome</keyword>
<dbReference type="STRING" id="93625.A0A409VQ31"/>
<name>A0A409VQ31_PSICY</name>
<keyword evidence="2" id="KW-0472">Membrane</keyword>
<dbReference type="Gene3D" id="2.60.120.260">
    <property type="entry name" value="Galactose-binding domain-like"/>
    <property type="match status" value="1"/>
</dbReference>
<keyword evidence="2" id="KW-1133">Transmembrane helix</keyword>
<protein>
    <submittedName>
        <fullName evidence="3">Uncharacterized protein</fullName>
    </submittedName>
</protein>
<feature type="compositionally biased region" description="Polar residues" evidence="1">
    <location>
        <begin position="523"/>
        <end position="540"/>
    </location>
</feature>
<feature type="compositionally biased region" description="Low complexity" evidence="1">
    <location>
        <begin position="483"/>
        <end position="493"/>
    </location>
</feature>
<evidence type="ECO:0000256" key="1">
    <source>
        <dbReference type="SAM" id="MobiDB-lite"/>
    </source>
</evidence>
<evidence type="ECO:0000313" key="3">
    <source>
        <dbReference type="EMBL" id="PPQ68395.1"/>
    </source>
</evidence>
<dbReference type="Proteomes" id="UP000283269">
    <property type="component" value="Unassembled WGS sequence"/>
</dbReference>
<evidence type="ECO:0000313" key="4">
    <source>
        <dbReference type="Proteomes" id="UP000283269"/>
    </source>
</evidence>
<comment type="caution">
    <text evidence="3">The sequence shown here is derived from an EMBL/GenBank/DDBJ whole genome shotgun (WGS) entry which is preliminary data.</text>
</comment>
<feature type="compositionally biased region" description="Polar residues" evidence="1">
    <location>
        <begin position="309"/>
        <end position="342"/>
    </location>
</feature>
<dbReference type="InParanoid" id="A0A409VQ31"/>
<organism evidence="3 4">
    <name type="scientific">Psilocybe cyanescens</name>
    <dbReference type="NCBI Taxonomy" id="93625"/>
    <lineage>
        <taxon>Eukaryota</taxon>
        <taxon>Fungi</taxon>
        <taxon>Dikarya</taxon>
        <taxon>Basidiomycota</taxon>
        <taxon>Agaricomycotina</taxon>
        <taxon>Agaricomycetes</taxon>
        <taxon>Agaricomycetidae</taxon>
        <taxon>Agaricales</taxon>
        <taxon>Agaricineae</taxon>
        <taxon>Strophariaceae</taxon>
        <taxon>Psilocybe</taxon>
    </lineage>
</organism>
<feature type="region of interest" description="Disordered" evidence="1">
    <location>
        <begin position="244"/>
        <end position="348"/>
    </location>
</feature>